<reference evidence="2 3" key="1">
    <citation type="submission" date="2023-07" db="EMBL/GenBank/DDBJ databases">
        <authorList>
            <person name="Girao M."/>
            <person name="Carvalho M.F."/>
        </authorList>
    </citation>
    <scope>NUCLEOTIDE SEQUENCE [LARGE SCALE GENOMIC DNA]</scope>
    <source>
        <strain evidence="2 3">YIM65754</strain>
    </source>
</reference>
<evidence type="ECO:0000313" key="3">
    <source>
        <dbReference type="Proteomes" id="UP001336020"/>
    </source>
</evidence>
<dbReference type="InterPro" id="IPR016181">
    <property type="entry name" value="Acyl_CoA_acyltransferase"/>
</dbReference>
<evidence type="ECO:0000313" key="2">
    <source>
        <dbReference type="EMBL" id="MEE2060550.1"/>
    </source>
</evidence>
<comment type="caution">
    <text evidence="2">The sequence shown here is derived from an EMBL/GenBank/DDBJ whole genome shotgun (WGS) entry which is preliminary data.</text>
</comment>
<dbReference type="PANTHER" id="PTHR43441:SF10">
    <property type="entry name" value="ACETYLTRANSFERASE"/>
    <property type="match status" value="1"/>
</dbReference>
<dbReference type="SUPFAM" id="SSF55729">
    <property type="entry name" value="Acyl-CoA N-acyltransferases (Nat)"/>
    <property type="match status" value="1"/>
</dbReference>
<name>A0ABU7LGB3_9NOCA</name>
<feature type="domain" description="N-acetyltransferase" evidence="1">
    <location>
        <begin position="11"/>
        <end position="175"/>
    </location>
</feature>
<accession>A0ABU7LGB3</accession>
<dbReference type="Gene3D" id="3.40.630.30">
    <property type="match status" value="1"/>
</dbReference>
<dbReference type="PANTHER" id="PTHR43441">
    <property type="entry name" value="RIBOSOMAL-PROTEIN-SERINE ACETYLTRANSFERASE"/>
    <property type="match status" value="1"/>
</dbReference>
<protein>
    <submittedName>
        <fullName evidence="2">GNAT family N-acetyltransferase</fullName>
    </submittedName>
</protein>
<dbReference type="Pfam" id="PF13302">
    <property type="entry name" value="Acetyltransf_3"/>
    <property type="match status" value="1"/>
</dbReference>
<dbReference type="InterPro" id="IPR000182">
    <property type="entry name" value="GNAT_dom"/>
</dbReference>
<dbReference type="Proteomes" id="UP001336020">
    <property type="component" value="Unassembled WGS sequence"/>
</dbReference>
<keyword evidence="3" id="KW-1185">Reference proteome</keyword>
<sequence>MEARVLSDGRVTLSPPAPGDIDAITAACQDPAITEWTTMPAPYVRSDAVRFVGDIVPAKWARGYPDWAIRTSEGGRLCGMVGFVARGDAGPEIGYWVAPDARQRGLAVAAVRLACDFAFSPEGMGAWRIEWRAFVGNAPSASVARRSGFRFEGVARHGLIQRDTPRDVWVAGLLPDDPRTSTGTWPI</sequence>
<dbReference type="EMBL" id="JAUTXY010000013">
    <property type="protein sequence ID" value="MEE2060550.1"/>
    <property type="molecule type" value="Genomic_DNA"/>
</dbReference>
<dbReference type="RefSeq" id="WP_330135727.1">
    <property type="nucleotide sequence ID" value="NZ_JAUTXY010000013.1"/>
</dbReference>
<dbReference type="PROSITE" id="PS51186">
    <property type="entry name" value="GNAT"/>
    <property type="match status" value="1"/>
</dbReference>
<gene>
    <name evidence="2" type="ORF">Q7514_23790</name>
</gene>
<proteinExistence type="predicted"/>
<evidence type="ECO:0000259" key="1">
    <source>
        <dbReference type="PROSITE" id="PS51186"/>
    </source>
</evidence>
<organism evidence="2 3">
    <name type="scientific">Rhodococcus artemisiae</name>
    <dbReference type="NCBI Taxonomy" id="714159"/>
    <lineage>
        <taxon>Bacteria</taxon>
        <taxon>Bacillati</taxon>
        <taxon>Actinomycetota</taxon>
        <taxon>Actinomycetes</taxon>
        <taxon>Mycobacteriales</taxon>
        <taxon>Nocardiaceae</taxon>
        <taxon>Rhodococcus</taxon>
    </lineage>
</organism>
<dbReference type="InterPro" id="IPR051908">
    <property type="entry name" value="Ribosomal_N-acetyltransferase"/>
</dbReference>